<evidence type="ECO:0000256" key="1">
    <source>
        <dbReference type="SAM" id="Phobius"/>
    </source>
</evidence>
<dbReference type="EMBL" id="JAPEVG010000767">
    <property type="protein sequence ID" value="KAJ8455484.1"/>
    <property type="molecule type" value="Genomic_DNA"/>
</dbReference>
<comment type="caution">
    <text evidence="3">The sequence shown here is derived from an EMBL/GenBank/DDBJ whole genome shotgun (WGS) entry which is preliminary data.</text>
</comment>
<gene>
    <name evidence="3" type="ORF">ONZ51_g12442</name>
</gene>
<evidence type="ECO:0000313" key="3">
    <source>
        <dbReference type="EMBL" id="KAJ8455484.1"/>
    </source>
</evidence>
<dbReference type="AlphaFoldDB" id="A0AAD7TGJ5"/>
<evidence type="ECO:0000313" key="4">
    <source>
        <dbReference type="Proteomes" id="UP001215151"/>
    </source>
</evidence>
<accession>A0AAD7TGJ5</accession>
<name>A0AAD7TGJ5_9APHY</name>
<organism evidence="3 4">
    <name type="scientific">Trametes cubensis</name>
    <dbReference type="NCBI Taxonomy" id="1111947"/>
    <lineage>
        <taxon>Eukaryota</taxon>
        <taxon>Fungi</taxon>
        <taxon>Dikarya</taxon>
        <taxon>Basidiomycota</taxon>
        <taxon>Agaricomycotina</taxon>
        <taxon>Agaricomycetes</taxon>
        <taxon>Polyporales</taxon>
        <taxon>Polyporaceae</taxon>
        <taxon>Trametes</taxon>
    </lineage>
</organism>
<feature type="transmembrane region" description="Helical" evidence="1">
    <location>
        <begin position="251"/>
        <end position="275"/>
    </location>
</feature>
<sequence>MVTLCCGQTTSPSATDVPLRQTSDPGEQTLQEVPAQSESPRAFVQATQGFLDAMGGPQVVLGRQYRNRESLFTEDKRSKSVVDAAKIVKDYSNELIKRWREEIDAYLVFAGLLSAILTAFNVESYRMLQTPSESPESIMAAVLQRTLTQKSGLSRAFPPFTSSFFTSSVASSASTLDVPTPTGPSRSTIWLNILWFSSLVLSLSSASIGILVKQWLNEFESGLSGDSDSEQVAKLRQYRLSNLKNCRVGTIVNAIPVLLQAALALFFAGLLVLLWDLNHSVAGVTAAFILATGLFIIGTTVAPPDYAALCIPVLSIARNLCDMAALQQGGLLRIPSIQRLQRVTNGRSYQRSILSRIGWEHETINSMSEEIEADIFRMAYGATLSDEVFASAPNCMAKWPSDVVLKWFRRFLHRDIVNFGKPQNHFEQESTRLEGAIFWCNILLCITQGASVQDDSSRVSIISHLEQVHQVAGQLSSLMRWIGLRLKSYDRSRISSADDADLKQIDWILATTLAICAPDPHLSSSQADSSPTASQLQNRMLRGMLGQPSVDMMAEITNGEAFSTQSFDSSARCAAATAINMLRSTHYSPEIPLANLGEYLYAHAALLYAFAVHKLNSESKRWTRLHIPLLATGVYAALSELNTALENIAHYLNTTLTALSWNETIEIDVLSPHHLSHIFHTLLSHLDTFRPLLPSDFDVHSEAFFDALKKRAPEEMCDEQDPNHDLDVPWSPYWTFAELEDDARHLIELLRKPPSGPPRPAPSLR</sequence>
<keyword evidence="1" id="KW-0472">Membrane</keyword>
<keyword evidence="1" id="KW-1133">Transmembrane helix</keyword>
<proteinExistence type="predicted"/>
<feature type="transmembrane region" description="Helical" evidence="1">
    <location>
        <begin position="281"/>
        <end position="302"/>
    </location>
</feature>
<feature type="domain" description="DUF6535" evidence="2">
    <location>
        <begin position="87"/>
        <end position="275"/>
    </location>
</feature>
<feature type="transmembrane region" description="Helical" evidence="1">
    <location>
        <begin position="189"/>
        <end position="212"/>
    </location>
</feature>
<dbReference type="Pfam" id="PF20153">
    <property type="entry name" value="DUF6535"/>
    <property type="match status" value="1"/>
</dbReference>
<keyword evidence="4" id="KW-1185">Reference proteome</keyword>
<dbReference type="Proteomes" id="UP001215151">
    <property type="component" value="Unassembled WGS sequence"/>
</dbReference>
<protein>
    <recommendedName>
        <fullName evidence="2">DUF6535 domain-containing protein</fullName>
    </recommendedName>
</protein>
<reference evidence="3" key="1">
    <citation type="submission" date="2022-11" db="EMBL/GenBank/DDBJ databases">
        <title>Genome Sequence of Cubamyces cubensis.</title>
        <authorList>
            <person name="Buettner E."/>
        </authorList>
    </citation>
    <scope>NUCLEOTIDE SEQUENCE</scope>
    <source>
        <strain evidence="3">MPL-01</strain>
    </source>
</reference>
<keyword evidence="1" id="KW-0812">Transmembrane</keyword>
<dbReference type="InterPro" id="IPR045338">
    <property type="entry name" value="DUF6535"/>
</dbReference>
<evidence type="ECO:0000259" key="2">
    <source>
        <dbReference type="Pfam" id="PF20153"/>
    </source>
</evidence>